<dbReference type="RefSeq" id="WP_095484138.1">
    <property type="nucleotide sequence ID" value="NZ_CP088151.1"/>
</dbReference>
<dbReference type="SUPFAM" id="SSF51735">
    <property type="entry name" value="NAD(P)-binding Rossmann-fold domains"/>
    <property type="match status" value="1"/>
</dbReference>
<comment type="similarity">
    <text evidence="2">Belongs to the NAD(P)-dependent epimerase/dehydratase family.</text>
</comment>
<dbReference type="PANTHER" id="PTHR43000">
    <property type="entry name" value="DTDP-D-GLUCOSE 4,6-DEHYDRATASE-RELATED"/>
    <property type="match status" value="1"/>
</dbReference>
<evidence type="ECO:0000259" key="3">
    <source>
        <dbReference type="Pfam" id="PF01370"/>
    </source>
</evidence>
<evidence type="ECO:0000256" key="1">
    <source>
        <dbReference type="ARBA" id="ARBA00005125"/>
    </source>
</evidence>
<organism evidence="4 5">
    <name type="scientific">Mesorhizobium mediterraneum</name>
    <dbReference type="NCBI Taxonomy" id="43617"/>
    <lineage>
        <taxon>Bacteria</taxon>
        <taxon>Pseudomonadati</taxon>
        <taxon>Pseudomonadota</taxon>
        <taxon>Alphaproteobacteria</taxon>
        <taxon>Hyphomicrobiales</taxon>
        <taxon>Phyllobacteriaceae</taxon>
        <taxon>Mesorhizobium</taxon>
    </lineage>
</organism>
<dbReference type="Pfam" id="PF01370">
    <property type="entry name" value="Epimerase"/>
    <property type="match status" value="1"/>
</dbReference>
<dbReference type="Gene3D" id="3.40.50.720">
    <property type="entry name" value="NAD(P)-binding Rossmann-like Domain"/>
    <property type="match status" value="1"/>
</dbReference>
<keyword evidence="5" id="KW-1185">Reference proteome</keyword>
<dbReference type="Proteomes" id="UP000216215">
    <property type="component" value="Unassembled WGS sequence"/>
</dbReference>
<comment type="caution">
    <text evidence="4">The sequence shown here is derived from an EMBL/GenBank/DDBJ whole genome shotgun (WGS) entry which is preliminary data.</text>
</comment>
<proteinExistence type="inferred from homology"/>
<evidence type="ECO:0000313" key="4">
    <source>
        <dbReference type="EMBL" id="PAQ02673.1"/>
    </source>
</evidence>
<evidence type="ECO:0000256" key="2">
    <source>
        <dbReference type="ARBA" id="ARBA00007637"/>
    </source>
</evidence>
<comment type="pathway">
    <text evidence="1">Bacterial outer membrane biogenesis; LPS O-antigen biosynthesis.</text>
</comment>
<name>A0AB36RD65_9HYPH</name>
<reference evidence="5" key="1">
    <citation type="submission" date="2017-08" db="EMBL/GenBank/DDBJ databases">
        <title>Mesorhizobium wenxinae sp. nov., a novel rhizobial species isolated from root nodules of chickpea (Cicer arietinum L.).</title>
        <authorList>
            <person name="Zhang J."/>
        </authorList>
    </citation>
    <scope>NUCLEOTIDE SEQUENCE [LARGE SCALE GENOMIC DNA]</scope>
    <source>
        <strain evidence="5">USDA 3392</strain>
    </source>
</reference>
<gene>
    <name evidence="4" type="ORF">CIT25_08605</name>
</gene>
<evidence type="ECO:0000313" key="5">
    <source>
        <dbReference type="Proteomes" id="UP000216215"/>
    </source>
</evidence>
<dbReference type="InterPro" id="IPR036291">
    <property type="entry name" value="NAD(P)-bd_dom_sf"/>
</dbReference>
<accession>A0AB36RD65</accession>
<dbReference type="InterPro" id="IPR001509">
    <property type="entry name" value="Epimerase_deHydtase"/>
</dbReference>
<dbReference type="AlphaFoldDB" id="A0AB36RD65"/>
<dbReference type="EMBL" id="NPKI01000012">
    <property type="protein sequence ID" value="PAQ02673.1"/>
    <property type="molecule type" value="Genomic_DNA"/>
</dbReference>
<sequence length="292" mass="30074">MIGITGANGFIGRAVLRRIGEDACVAHVGPIDGEAGAIDICDQPALEALFAGIDTIVHLAGPSSVAASFDAPAAFARAHVLGTATLLAAAERIGVRRFVHVSSAEVYGRPDTACVSESAPLLPLSPYGAAKAAAEQLVSGAVRRGTLGSAIIVRPFSVYGPGMRANGLVGRLAAQARLRQPMRVFSADTTRDYLHVDDLARGLLMAAARDKPGLLTLNMASGAGTDVAALAATFARIGGGPDALIVEGQGDRSRVFDIEHLVADVSLARETLGWRAEIALADGVRDCLGDMT</sequence>
<protein>
    <submittedName>
        <fullName evidence="4">UDP-glucose 4-epimerase</fullName>
    </submittedName>
</protein>
<feature type="domain" description="NAD-dependent epimerase/dehydratase" evidence="3">
    <location>
        <begin position="4"/>
        <end position="209"/>
    </location>
</feature>